<proteinExistence type="inferred from homology"/>
<organism evidence="6 7">
    <name type="scientific">Xylaria arbuscula</name>
    <dbReference type="NCBI Taxonomy" id="114810"/>
    <lineage>
        <taxon>Eukaryota</taxon>
        <taxon>Fungi</taxon>
        <taxon>Dikarya</taxon>
        <taxon>Ascomycota</taxon>
        <taxon>Pezizomycotina</taxon>
        <taxon>Sordariomycetes</taxon>
        <taxon>Xylariomycetidae</taxon>
        <taxon>Xylariales</taxon>
        <taxon>Xylariaceae</taxon>
        <taxon>Xylaria</taxon>
    </lineage>
</organism>
<keyword evidence="2" id="KW-0479">Metal-binding</keyword>
<dbReference type="GO" id="GO:0016705">
    <property type="term" value="F:oxidoreductase activity, acting on paired donors, with incorporation or reduction of molecular oxygen"/>
    <property type="evidence" value="ECO:0007669"/>
    <property type="project" value="InterPro"/>
</dbReference>
<dbReference type="GO" id="GO:0020037">
    <property type="term" value="F:heme binding"/>
    <property type="evidence" value="ECO:0007669"/>
    <property type="project" value="InterPro"/>
</dbReference>
<dbReference type="VEuPathDB" id="FungiDB:F4678DRAFT_483661"/>
<dbReference type="PRINTS" id="PR00463">
    <property type="entry name" value="EP450I"/>
</dbReference>
<keyword evidence="5" id="KW-0503">Monooxygenase</keyword>
<dbReference type="Proteomes" id="UP001148614">
    <property type="component" value="Unassembled WGS sequence"/>
</dbReference>
<dbReference type="Gene3D" id="1.10.630.10">
    <property type="entry name" value="Cytochrome P450"/>
    <property type="match status" value="1"/>
</dbReference>
<name>A0A9W8TKG7_9PEZI</name>
<sequence>MPRSGIHLKYTDWAKTYGAIFSLKVGQMTMVVLNTASNATRLLDQRSSLYSDRPPSHAVGDLVFHGHHPMFMNANERWKLRRKLYFQMFQESRCNKEHIRLVDAESAQLVRDMMLAPGDLMFHPGRMSNSIIMSLVYGIRTPEYSTPHYLKLRQILSDLSSLGEVGATPPVDLYPILKYLPERLWGNWKTRARLLRDKVTDLYEPLTGCVEHRRAMGKDAKSFIDGVLDQIDTIGLSREEVNIMGGNLLEGGTDTMATLILTCVQAMALHPEIQKKAHQQMDRVVDESRLPTWDDYDHLPFIAQIVKEVHRWRSPGPGGFPHIVNKDDEIDGMMLPKDSVVIVNIWGIHHDGNRFTHPETFDPDRYEGQTRLAPV</sequence>
<dbReference type="PANTHER" id="PTHR46300:SF2">
    <property type="entry name" value="CYTOCHROME P450 MONOOXYGENASE ALNH-RELATED"/>
    <property type="match status" value="1"/>
</dbReference>
<keyword evidence="3" id="KW-0560">Oxidoreductase</keyword>
<evidence type="ECO:0000256" key="1">
    <source>
        <dbReference type="ARBA" id="ARBA00010617"/>
    </source>
</evidence>
<dbReference type="CDD" id="cd11065">
    <property type="entry name" value="CYP64-like"/>
    <property type="match status" value="1"/>
</dbReference>
<gene>
    <name evidence="6" type="ORF">NPX13_g8116</name>
</gene>
<accession>A0A9W8TKG7</accession>
<dbReference type="SUPFAM" id="SSF48264">
    <property type="entry name" value="Cytochrome P450"/>
    <property type="match status" value="1"/>
</dbReference>
<evidence type="ECO:0000256" key="4">
    <source>
        <dbReference type="ARBA" id="ARBA00023004"/>
    </source>
</evidence>
<comment type="caution">
    <text evidence="6">The sequence shown here is derived from an EMBL/GenBank/DDBJ whole genome shotgun (WGS) entry which is preliminary data.</text>
</comment>
<dbReference type="InterPro" id="IPR036396">
    <property type="entry name" value="Cyt_P450_sf"/>
</dbReference>
<dbReference type="InterPro" id="IPR050364">
    <property type="entry name" value="Cytochrome_P450_fung"/>
</dbReference>
<dbReference type="AlphaFoldDB" id="A0A9W8TKG7"/>
<evidence type="ECO:0000313" key="7">
    <source>
        <dbReference type="Proteomes" id="UP001148614"/>
    </source>
</evidence>
<evidence type="ECO:0000256" key="2">
    <source>
        <dbReference type="ARBA" id="ARBA00022723"/>
    </source>
</evidence>
<protein>
    <recommendedName>
        <fullName evidence="8">Cytochrome P450</fullName>
    </recommendedName>
</protein>
<dbReference type="EMBL" id="JANPWZ010001724">
    <property type="protein sequence ID" value="KAJ3563668.1"/>
    <property type="molecule type" value="Genomic_DNA"/>
</dbReference>
<keyword evidence="4" id="KW-0408">Iron</keyword>
<evidence type="ECO:0000256" key="3">
    <source>
        <dbReference type="ARBA" id="ARBA00023002"/>
    </source>
</evidence>
<dbReference type="Pfam" id="PF00067">
    <property type="entry name" value="p450"/>
    <property type="match status" value="1"/>
</dbReference>
<dbReference type="GO" id="GO:0004497">
    <property type="term" value="F:monooxygenase activity"/>
    <property type="evidence" value="ECO:0007669"/>
    <property type="project" value="UniProtKB-KW"/>
</dbReference>
<comment type="similarity">
    <text evidence="1">Belongs to the cytochrome P450 family.</text>
</comment>
<reference evidence="6" key="1">
    <citation type="submission" date="2022-07" db="EMBL/GenBank/DDBJ databases">
        <title>Genome Sequence of Xylaria arbuscula.</title>
        <authorList>
            <person name="Buettner E."/>
        </authorList>
    </citation>
    <scope>NUCLEOTIDE SEQUENCE</scope>
    <source>
        <strain evidence="6">VT107</strain>
    </source>
</reference>
<keyword evidence="7" id="KW-1185">Reference proteome</keyword>
<evidence type="ECO:0000313" key="6">
    <source>
        <dbReference type="EMBL" id="KAJ3563668.1"/>
    </source>
</evidence>
<dbReference type="InterPro" id="IPR001128">
    <property type="entry name" value="Cyt_P450"/>
</dbReference>
<dbReference type="PANTHER" id="PTHR46300">
    <property type="entry name" value="P450, PUTATIVE (EUROFUNG)-RELATED-RELATED"/>
    <property type="match status" value="1"/>
</dbReference>
<dbReference type="InterPro" id="IPR002401">
    <property type="entry name" value="Cyt_P450_E_grp-I"/>
</dbReference>
<evidence type="ECO:0008006" key="8">
    <source>
        <dbReference type="Google" id="ProtNLM"/>
    </source>
</evidence>
<dbReference type="GO" id="GO:0005506">
    <property type="term" value="F:iron ion binding"/>
    <property type="evidence" value="ECO:0007669"/>
    <property type="project" value="InterPro"/>
</dbReference>
<evidence type="ECO:0000256" key="5">
    <source>
        <dbReference type="ARBA" id="ARBA00023033"/>
    </source>
</evidence>